<keyword evidence="8" id="KW-1185">Reference proteome</keyword>
<feature type="transmembrane region" description="Helical" evidence="6">
    <location>
        <begin position="222"/>
        <end position="240"/>
    </location>
</feature>
<dbReference type="InterPro" id="IPR001046">
    <property type="entry name" value="NRAMP_fam"/>
</dbReference>
<evidence type="ECO:0000256" key="1">
    <source>
        <dbReference type="ARBA" id="ARBA00004141"/>
    </source>
</evidence>
<evidence type="ECO:0000313" key="8">
    <source>
        <dbReference type="Proteomes" id="UP001206206"/>
    </source>
</evidence>
<feature type="transmembrane region" description="Helical" evidence="6">
    <location>
        <begin position="104"/>
        <end position="122"/>
    </location>
</feature>
<organism evidence="7 8">
    <name type="scientific">Streptantibioticus rubrisoli</name>
    <dbReference type="NCBI Taxonomy" id="1387313"/>
    <lineage>
        <taxon>Bacteria</taxon>
        <taxon>Bacillati</taxon>
        <taxon>Actinomycetota</taxon>
        <taxon>Actinomycetes</taxon>
        <taxon>Kitasatosporales</taxon>
        <taxon>Streptomycetaceae</taxon>
        <taxon>Streptantibioticus</taxon>
    </lineage>
</organism>
<dbReference type="EMBL" id="JANFNH010000032">
    <property type="protein sequence ID" value="MCQ4044763.1"/>
    <property type="molecule type" value="Genomic_DNA"/>
</dbReference>
<evidence type="ECO:0000256" key="6">
    <source>
        <dbReference type="SAM" id="Phobius"/>
    </source>
</evidence>
<comment type="subcellular location">
    <subcellularLocation>
        <location evidence="1">Membrane</location>
        <topology evidence="1">Multi-pass membrane protein</topology>
    </subcellularLocation>
</comment>
<keyword evidence="2 6" id="KW-0812">Transmembrane</keyword>
<evidence type="ECO:0000313" key="7">
    <source>
        <dbReference type="EMBL" id="MCQ4044763.1"/>
    </source>
</evidence>
<evidence type="ECO:0000256" key="3">
    <source>
        <dbReference type="ARBA" id="ARBA00022989"/>
    </source>
</evidence>
<dbReference type="Proteomes" id="UP001206206">
    <property type="component" value="Unassembled WGS sequence"/>
</dbReference>
<evidence type="ECO:0000256" key="5">
    <source>
        <dbReference type="SAM" id="MobiDB-lite"/>
    </source>
</evidence>
<evidence type="ECO:0000256" key="2">
    <source>
        <dbReference type="ARBA" id="ARBA00022692"/>
    </source>
</evidence>
<feature type="transmembrane region" description="Helical" evidence="6">
    <location>
        <begin position="33"/>
        <end position="52"/>
    </location>
</feature>
<dbReference type="Pfam" id="PF01566">
    <property type="entry name" value="Nramp"/>
    <property type="match status" value="1"/>
</dbReference>
<feature type="transmembrane region" description="Helical" evidence="6">
    <location>
        <begin position="128"/>
        <end position="150"/>
    </location>
</feature>
<keyword evidence="4 6" id="KW-0472">Membrane</keyword>
<protein>
    <recommendedName>
        <fullName evidence="9">Natural resistance-associated macrophage protein</fullName>
    </recommendedName>
</protein>
<feature type="region of interest" description="Disordered" evidence="5">
    <location>
        <begin position="160"/>
        <end position="208"/>
    </location>
</feature>
<evidence type="ECO:0008006" key="9">
    <source>
        <dbReference type="Google" id="ProtNLM"/>
    </source>
</evidence>
<reference evidence="7 8" key="1">
    <citation type="submission" date="2022-06" db="EMBL/GenBank/DDBJ databases">
        <title>Draft genome sequence of type strain Streptomyces rubrisoli DSM 42083.</title>
        <authorList>
            <person name="Duangmal K."/>
            <person name="Klaysubun C."/>
        </authorList>
    </citation>
    <scope>NUCLEOTIDE SEQUENCE [LARGE SCALE GENOMIC DNA]</scope>
    <source>
        <strain evidence="7 8">DSM 42083</strain>
    </source>
</reference>
<keyword evidence="3 6" id="KW-1133">Transmembrane helix</keyword>
<name>A0ABT1PJS5_9ACTN</name>
<comment type="caution">
    <text evidence="7">The sequence shown here is derived from an EMBL/GenBank/DDBJ whole genome shotgun (WGS) entry which is preliminary data.</text>
</comment>
<proteinExistence type="predicted"/>
<evidence type="ECO:0000256" key="4">
    <source>
        <dbReference type="ARBA" id="ARBA00023136"/>
    </source>
</evidence>
<sequence>MGANAVALATTYTLGDTVKKRHSLHWKISEAPVFYVGYAALIGISATITLVSNDHVQGLITQGVQALAGVLLPSATVFLVLLCNDRPVPGPWVNSVRQNIVAGIIVWALVLLSLALTAATFFPDLTTAQLELGFGIGTVVGIVGGAFVALRSRATTRAAAAREGTSTDASDATGLAGPDRGRPNARRSSTPTAWSGARPTWPRWSGRSSPPLRKAGLITLRGYLLLAVILVIVKIAQLAAGS</sequence>
<gene>
    <name evidence="7" type="ORF">NON19_22735</name>
</gene>
<accession>A0ABT1PJS5</accession>
<feature type="transmembrane region" description="Helical" evidence="6">
    <location>
        <begin position="64"/>
        <end position="83"/>
    </location>
</feature>